<reference evidence="1" key="1">
    <citation type="submission" date="2014-11" db="EMBL/GenBank/DDBJ databases">
        <authorList>
            <person name="Amaro Gonzalez C."/>
        </authorList>
    </citation>
    <scope>NUCLEOTIDE SEQUENCE</scope>
</reference>
<accession>A0A0E9TPT1</accession>
<evidence type="ECO:0000313" key="1">
    <source>
        <dbReference type="EMBL" id="JAH55467.1"/>
    </source>
</evidence>
<proteinExistence type="predicted"/>
<name>A0A0E9TPT1_ANGAN</name>
<reference evidence="1" key="2">
    <citation type="journal article" date="2015" name="Fish Shellfish Immunol.">
        <title>Early steps in the European eel (Anguilla anguilla)-Vibrio vulnificus interaction in the gills: Role of the RtxA13 toxin.</title>
        <authorList>
            <person name="Callol A."/>
            <person name="Pajuelo D."/>
            <person name="Ebbesson L."/>
            <person name="Teles M."/>
            <person name="MacKenzie S."/>
            <person name="Amaro C."/>
        </authorList>
    </citation>
    <scope>NUCLEOTIDE SEQUENCE</scope>
</reference>
<protein>
    <submittedName>
        <fullName evidence="1">Uncharacterized protein</fullName>
    </submittedName>
</protein>
<dbReference type="EMBL" id="GBXM01053110">
    <property type="protein sequence ID" value="JAH55467.1"/>
    <property type="molecule type" value="Transcribed_RNA"/>
</dbReference>
<organism evidence="1">
    <name type="scientific">Anguilla anguilla</name>
    <name type="common">European freshwater eel</name>
    <name type="synonym">Muraena anguilla</name>
    <dbReference type="NCBI Taxonomy" id="7936"/>
    <lineage>
        <taxon>Eukaryota</taxon>
        <taxon>Metazoa</taxon>
        <taxon>Chordata</taxon>
        <taxon>Craniata</taxon>
        <taxon>Vertebrata</taxon>
        <taxon>Euteleostomi</taxon>
        <taxon>Actinopterygii</taxon>
        <taxon>Neopterygii</taxon>
        <taxon>Teleostei</taxon>
        <taxon>Anguilliformes</taxon>
        <taxon>Anguillidae</taxon>
        <taxon>Anguilla</taxon>
    </lineage>
</organism>
<dbReference type="AlphaFoldDB" id="A0A0E9TPT1"/>
<sequence>MQGHDLHGHRGNLLNIRICDIIREAETI</sequence>